<evidence type="ECO:0000256" key="4">
    <source>
        <dbReference type="ARBA" id="ARBA00022759"/>
    </source>
</evidence>
<keyword evidence="2" id="KW-0548">Nucleotidyltransferase</keyword>
<evidence type="ECO:0000256" key="3">
    <source>
        <dbReference type="ARBA" id="ARBA00022722"/>
    </source>
</evidence>
<dbReference type="SUPFAM" id="SSF57756">
    <property type="entry name" value="Retrovirus zinc finger-like domains"/>
    <property type="match status" value="1"/>
</dbReference>
<dbReference type="InterPro" id="IPR021109">
    <property type="entry name" value="Peptidase_aspartic_dom_sf"/>
</dbReference>
<evidence type="ECO:0000313" key="7">
    <source>
        <dbReference type="Proteomes" id="UP001057375"/>
    </source>
</evidence>
<sequence length="436" mass="49962">MRFSVEFKEILDDTGATKLQIAEAIAVEADIRIQSIRSVEDALEVALTSLEEIKDPRYLREEKNQSSRRRGKYCSYCKKKGHDIKECRKKQRDDKNQVRRMKADDESEEIRAVKKSGSSIPERELECMINGIGVVGLADTGTDCNLIHPRLFERIRDYATTKKLCLPKHIQRDGRTVSIDEEHTLQLTIRNTTHPLTADFTFFVSDIINDYDLTAGDRWLFDTGIMKSALGDNPIKDNGGDDELDVPELTPPRKVNIHEEIQEISTPEEHRDTIMAIVKRHQRQDTLPLTTLMKITKETLDKLLEDGLITRSESDWASPIVLVRKKNTSLRLCVDYRRLNRVIRKPSHIDPNMEMALKELKGNTVFGTLDFRSGFHQVSLAKKARKLTAFTTPFGTFKYTVMPFGIATEEKAPPDPLTHEKEGDLWTSVVQWRVQL</sequence>
<gene>
    <name evidence="6" type="ORF">ADUPG1_006055</name>
</gene>
<dbReference type="Gene3D" id="3.10.10.10">
    <property type="entry name" value="HIV Type 1 Reverse Transcriptase, subunit A, domain 1"/>
    <property type="match status" value="1"/>
</dbReference>
<dbReference type="InterPro" id="IPR043502">
    <property type="entry name" value="DNA/RNA_pol_sf"/>
</dbReference>
<dbReference type="Proteomes" id="UP001057375">
    <property type="component" value="Unassembled WGS sequence"/>
</dbReference>
<keyword evidence="3" id="KW-0540">Nuclease</keyword>
<dbReference type="InterPro" id="IPR036875">
    <property type="entry name" value="Znf_CCHC_sf"/>
</dbReference>
<evidence type="ECO:0000313" key="6">
    <source>
        <dbReference type="EMBL" id="GKT31672.1"/>
    </source>
</evidence>
<organism evidence="6 7">
    <name type="scientific">Aduncisulcus paluster</name>
    <dbReference type="NCBI Taxonomy" id="2918883"/>
    <lineage>
        <taxon>Eukaryota</taxon>
        <taxon>Metamonada</taxon>
        <taxon>Carpediemonas-like organisms</taxon>
        <taxon>Aduncisulcus</taxon>
    </lineage>
</organism>
<dbReference type="InterPro" id="IPR000477">
    <property type="entry name" value="RT_dom"/>
</dbReference>
<evidence type="ECO:0000259" key="5">
    <source>
        <dbReference type="Pfam" id="PF00078"/>
    </source>
</evidence>
<dbReference type="Gene3D" id="3.30.70.270">
    <property type="match status" value="1"/>
</dbReference>
<dbReference type="PANTHER" id="PTHR37984:SF5">
    <property type="entry name" value="PROTEIN NYNRIN-LIKE"/>
    <property type="match status" value="1"/>
</dbReference>
<keyword evidence="4" id="KW-0378">Hydrolase</keyword>
<dbReference type="InterPro" id="IPR050951">
    <property type="entry name" value="Retrovirus_Pol_polyprotein"/>
</dbReference>
<dbReference type="EMBL" id="BQXS01009714">
    <property type="protein sequence ID" value="GKT31672.1"/>
    <property type="molecule type" value="Genomic_DNA"/>
</dbReference>
<dbReference type="InterPro" id="IPR043128">
    <property type="entry name" value="Rev_trsase/Diguanyl_cyclase"/>
</dbReference>
<feature type="domain" description="Reverse transcriptase" evidence="5">
    <location>
        <begin position="323"/>
        <end position="407"/>
    </location>
</feature>
<dbReference type="CDD" id="cd01647">
    <property type="entry name" value="RT_LTR"/>
    <property type="match status" value="1"/>
</dbReference>
<name>A0ABQ5KGN9_9EUKA</name>
<evidence type="ECO:0000256" key="2">
    <source>
        <dbReference type="ARBA" id="ARBA00022695"/>
    </source>
</evidence>
<dbReference type="Pfam" id="PF00078">
    <property type="entry name" value="RVT_1"/>
    <property type="match status" value="1"/>
</dbReference>
<keyword evidence="1" id="KW-0808">Transferase</keyword>
<reference evidence="6" key="1">
    <citation type="submission" date="2022-03" db="EMBL/GenBank/DDBJ databases">
        <title>Draft genome sequence of Aduncisulcus paluster, a free-living microaerophilic Fornicata.</title>
        <authorList>
            <person name="Yuyama I."/>
            <person name="Kume K."/>
            <person name="Tamura T."/>
            <person name="Inagaki Y."/>
            <person name="Hashimoto T."/>
        </authorList>
    </citation>
    <scope>NUCLEOTIDE SEQUENCE</scope>
    <source>
        <strain evidence="6">NY0171</strain>
    </source>
</reference>
<comment type="caution">
    <text evidence="6">The sequence shown here is derived from an EMBL/GenBank/DDBJ whole genome shotgun (WGS) entry which is preliminary data.</text>
</comment>
<proteinExistence type="predicted"/>
<protein>
    <recommendedName>
        <fullName evidence="5">Reverse transcriptase domain-containing protein</fullName>
    </recommendedName>
</protein>
<dbReference type="SUPFAM" id="SSF56672">
    <property type="entry name" value="DNA/RNA polymerases"/>
    <property type="match status" value="1"/>
</dbReference>
<evidence type="ECO:0000256" key="1">
    <source>
        <dbReference type="ARBA" id="ARBA00022679"/>
    </source>
</evidence>
<keyword evidence="4" id="KW-0255">Endonuclease</keyword>
<dbReference type="Gene3D" id="2.40.70.10">
    <property type="entry name" value="Acid Proteases"/>
    <property type="match status" value="1"/>
</dbReference>
<keyword evidence="7" id="KW-1185">Reference proteome</keyword>
<dbReference type="PANTHER" id="PTHR37984">
    <property type="entry name" value="PROTEIN CBG26694"/>
    <property type="match status" value="1"/>
</dbReference>
<accession>A0ABQ5KGN9</accession>